<dbReference type="InterPro" id="IPR003770">
    <property type="entry name" value="MLTG-like"/>
</dbReference>
<feature type="site" description="Important for catalytic activity" evidence="7">
    <location>
        <position position="482"/>
    </location>
</feature>
<dbReference type="RefSeq" id="WP_266062159.1">
    <property type="nucleotide sequence ID" value="NZ_JAPKFM010000013.1"/>
</dbReference>
<evidence type="ECO:0000256" key="7">
    <source>
        <dbReference type="HAMAP-Rule" id="MF_02065"/>
    </source>
</evidence>
<evidence type="ECO:0000256" key="4">
    <source>
        <dbReference type="ARBA" id="ARBA00023136"/>
    </source>
</evidence>
<dbReference type="PANTHER" id="PTHR30518:SF2">
    <property type="entry name" value="ENDOLYTIC MUREIN TRANSGLYCOSYLASE"/>
    <property type="match status" value="1"/>
</dbReference>
<keyword evidence="6 7" id="KW-0961">Cell wall biogenesis/degradation</keyword>
<evidence type="ECO:0000256" key="8">
    <source>
        <dbReference type="SAM" id="MobiDB-lite"/>
    </source>
</evidence>
<sequence>MTDERHRPRRHDLSDQPTEQLDLERLRYFTQPADGKPSTRHRRRRAVPGDPTMTGPQPTVQPPATTGSGGARGIDPQAHDAPAPTTGPTPSSPPSPSAATGGWPAPPPAGRPGRPQPERVAPRRLPPRQPVDHFHEPDNAIPVRGGEFDDPMRRAVPHRVPPRPVAAPPNVLDEDRADAGDSAEGVLDLWDDRDDPESVNPGRRDGGRTRRSGAGKSGRTRPATAGRLRKRVVLAIVLTCMLILVVGVGFVGLRAFGVFENTKDYTDAAGTADVIVDIPENSTLMDFGQILEDNDVVGSVQAFINAADGQPMSGGYYKLRTQIPAATAVEMMTDDTAHRVGRMVVPEGLQLDNKEGVDGKITPGIFQMIENATAVTVNGERIGTDVAELEQAAAQDTPEQLGVPDWARAEVQNLDGDHRRIEGLIAPGTWETIDPNDSATSILHDLITASTSRFEQWGLLEPHDSGLTPYQTLVAASVVEREVTDPDDYAKVARVILNRLDKGQRLEMDSTANYTAEVTNIDVYGEAYRADNVWNTYRIEGLPATPIGAVGERALTAVEYPTPGNWLYFVTIDRDGTTLFADTFEQHKRNREQACENQLLTTGCS</sequence>
<feature type="compositionally biased region" description="Pro residues" evidence="8">
    <location>
        <begin position="85"/>
        <end position="96"/>
    </location>
</feature>
<name>A0A9X3I5J3_9ACTN</name>
<feature type="region of interest" description="Disordered" evidence="8">
    <location>
        <begin position="1"/>
        <end position="223"/>
    </location>
</feature>
<dbReference type="GO" id="GO:0071555">
    <property type="term" value="P:cell wall organization"/>
    <property type="evidence" value="ECO:0007669"/>
    <property type="project" value="UniProtKB-KW"/>
</dbReference>
<gene>
    <name evidence="7" type="primary">mltG</name>
    <name evidence="9" type="ORF">OSB52_13385</name>
</gene>
<keyword evidence="10" id="KW-1185">Reference proteome</keyword>
<evidence type="ECO:0000256" key="5">
    <source>
        <dbReference type="ARBA" id="ARBA00023239"/>
    </source>
</evidence>
<keyword evidence="1 7" id="KW-1003">Cell membrane</keyword>
<keyword evidence="4 7" id="KW-0472">Membrane</keyword>
<dbReference type="GO" id="GO:0009252">
    <property type="term" value="P:peptidoglycan biosynthetic process"/>
    <property type="evidence" value="ECO:0007669"/>
    <property type="project" value="UniProtKB-UniRule"/>
</dbReference>
<dbReference type="EC" id="4.2.2.29" evidence="7"/>
<dbReference type="GO" id="GO:0005886">
    <property type="term" value="C:plasma membrane"/>
    <property type="evidence" value="ECO:0007669"/>
    <property type="project" value="UniProtKB-SubCell"/>
</dbReference>
<dbReference type="EMBL" id="JAPKFM010000013">
    <property type="protein sequence ID" value="MCX2965085.1"/>
    <property type="molecule type" value="Genomic_DNA"/>
</dbReference>
<evidence type="ECO:0000313" key="10">
    <source>
        <dbReference type="Proteomes" id="UP001143347"/>
    </source>
</evidence>
<feature type="transmembrane region" description="Helical" evidence="7">
    <location>
        <begin position="232"/>
        <end position="253"/>
    </location>
</feature>
<dbReference type="PANTHER" id="PTHR30518">
    <property type="entry name" value="ENDOLYTIC MUREIN TRANSGLYCOSYLASE"/>
    <property type="match status" value="1"/>
</dbReference>
<feature type="compositionally biased region" description="Polar residues" evidence="8">
    <location>
        <begin position="54"/>
        <end position="66"/>
    </location>
</feature>
<dbReference type="Pfam" id="PF02618">
    <property type="entry name" value="YceG"/>
    <property type="match status" value="1"/>
</dbReference>
<evidence type="ECO:0000313" key="9">
    <source>
        <dbReference type="EMBL" id="MCX2965085.1"/>
    </source>
</evidence>
<evidence type="ECO:0000256" key="2">
    <source>
        <dbReference type="ARBA" id="ARBA00022692"/>
    </source>
</evidence>
<evidence type="ECO:0000256" key="3">
    <source>
        <dbReference type="ARBA" id="ARBA00022989"/>
    </source>
</evidence>
<dbReference type="HAMAP" id="MF_02065">
    <property type="entry name" value="MltG"/>
    <property type="match status" value="1"/>
</dbReference>
<dbReference type="Proteomes" id="UP001143347">
    <property type="component" value="Unassembled WGS sequence"/>
</dbReference>
<reference evidence="9" key="1">
    <citation type="submission" date="2022-10" db="EMBL/GenBank/DDBJ databases">
        <title>WGS of marine actinomycetes from Thailand.</title>
        <authorList>
            <person name="Thawai C."/>
        </authorList>
    </citation>
    <scope>NUCLEOTIDE SEQUENCE</scope>
    <source>
        <strain evidence="9">SW21</strain>
    </source>
</reference>
<proteinExistence type="inferred from homology"/>
<comment type="catalytic activity">
    <reaction evidence="7">
        <text>a peptidoglycan chain = a peptidoglycan chain with N-acetyl-1,6-anhydromuramyl-[peptide] at the reducing end + a peptidoglycan chain with N-acetylglucosamine at the non-reducing end.</text>
        <dbReference type="EC" id="4.2.2.29"/>
    </reaction>
</comment>
<keyword evidence="3 7" id="KW-1133">Transmembrane helix</keyword>
<evidence type="ECO:0000256" key="1">
    <source>
        <dbReference type="ARBA" id="ARBA00022475"/>
    </source>
</evidence>
<dbReference type="GO" id="GO:0008932">
    <property type="term" value="F:lytic endotransglycosylase activity"/>
    <property type="evidence" value="ECO:0007669"/>
    <property type="project" value="UniProtKB-UniRule"/>
</dbReference>
<dbReference type="AlphaFoldDB" id="A0A9X3I5J3"/>
<comment type="function">
    <text evidence="7">Functions as a peptidoglycan terminase that cleaves nascent peptidoglycan strands endolytically to terminate their elongation.</text>
</comment>
<organism evidence="9 10">
    <name type="scientific">Gordonia aquimaris</name>
    <dbReference type="NCBI Taxonomy" id="2984863"/>
    <lineage>
        <taxon>Bacteria</taxon>
        <taxon>Bacillati</taxon>
        <taxon>Actinomycetota</taxon>
        <taxon>Actinomycetes</taxon>
        <taxon>Mycobacteriales</taxon>
        <taxon>Gordoniaceae</taxon>
        <taxon>Gordonia</taxon>
    </lineage>
</organism>
<feature type="compositionally biased region" description="Basic and acidic residues" evidence="8">
    <location>
        <begin position="1"/>
        <end position="14"/>
    </location>
</feature>
<accession>A0A9X3I5J3</accession>
<keyword evidence="2 7" id="KW-0812">Transmembrane</keyword>
<protein>
    <recommendedName>
        <fullName evidence="7">Endolytic murein transglycosylase</fullName>
        <ecNumber evidence="7">4.2.2.29</ecNumber>
    </recommendedName>
    <alternativeName>
        <fullName evidence="7">Peptidoglycan lytic transglycosylase</fullName>
    </alternativeName>
    <alternativeName>
        <fullName evidence="7">Peptidoglycan polymerization terminase</fullName>
    </alternativeName>
</protein>
<comment type="subcellular location">
    <subcellularLocation>
        <location evidence="7">Cell membrane</location>
        <topology evidence="7">Single-pass membrane protein</topology>
    </subcellularLocation>
</comment>
<evidence type="ECO:0000256" key="6">
    <source>
        <dbReference type="ARBA" id="ARBA00023316"/>
    </source>
</evidence>
<keyword evidence="5 7" id="KW-0456">Lyase</keyword>
<comment type="similarity">
    <text evidence="7">Belongs to the transglycosylase MltG family.</text>
</comment>
<comment type="caution">
    <text evidence="9">The sequence shown here is derived from an EMBL/GenBank/DDBJ whole genome shotgun (WGS) entry which is preliminary data.</text>
</comment>